<dbReference type="AlphaFoldDB" id="A0A8T4GYQ1"/>
<sequence>MMLPTHALFGMLLALPVAALAPEHSAAALAAGLVGGVLPDLDLYAGHRKTLHFPVGYSLLAGAAAVGALLHPTALTVGATLLLTAAASHSLVDVFGGGLELRPWEGTSDRAVYDHYRGRWIAPRRWVRYDGASEDLLLSVGLAGPLWVLVDPPFRPVVVAALGIAVVYTASRRTLPRIAQTLAMSVLPGRVPPSLLAKLPDRYSAEDAGRDDGTERRA</sequence>
<name>A0A8T4GYQ1_9EURY</name>
<evidence type="ECO:0000313" key="2">
    <source>
        <dbReference type="Proteomes" id="UP000823736"/>
    </source>
</evidence>
<gene>
    <name evidence="1" type="ORF">J2753_002638</name>
</gene>
<reference evidence="1" key="1">
    <citation type="submission" date="2021-03" db="EMBL/GenBank/DDBJ databases">
        <title>Genomic Encyclopedia of Type Strains, Phase IV (KMG-IV): sequencing the most valuable type-strain genomes for metagenomic binning, comparative biology and taxonomic classification.</title>
        <authorList>
            <person name="Goeker M."/>
        </authorList>
    </citation>
    <scope>NUCLEOTIDE SEQUENCE</scope>
    <source>
        <strain evidence="1">DSM 26232</strain>
    </source>
</reference>
<protein>
    <recommendedName>
        <fullName evidence="3">Metal-dependent hydrolase</fullName>
    </recommendedName>
</protein>
<proteinExistence type="predicted"/>
<organism evidence="1 2">
    <name type="scientific">Halolamina salifodinae</name>
    <dbReference type="NCBI Taxonomy" id="1202767"/>
    <lineage>
        <taxon>Archaea</taxon>
        <taxon>Methanobacteriati</taxon>
        <taxon>Methanobacteriota</taxon>
        <taxon>Stenosarchaea group</taxon>
        <taxon>Halobacteria</taxon>
        <taxon>Halobacteriales</taxon>
        <taxon>Haloferacaceae</taxon>
    </lineage>
</organism>
<evidence type="ECO:0008006" key="3">
    <source>
        <dbReference type="Google" id="ProtNLM"/>
    </source>
</evidence>
<evidence type="ECO:0000313" key="1">
    <source>
        <dbReference type="EMBL" id="MBP1988126.1"/>
    </source>
</evidence>
<keyword evidence="2" id="KW-1185">Reference proteome</keyword>
<dbReference type="EMBL" id="JAGGLC010000006">
    <property type="protein sequence ID" value="MBP1988126.1"/>
    <property type="molecule type" value="Genomic_DNA"/>
</dbReference>
<comment type="caution">
    <text evidence="1">The sequence shown here is derived from an EMBL/GenBank/DDBJ whole genome shotgun (WGS) entry which is preliminary data.</text>
</comment>
<dbReference type="Proteomes" id="UP000823736">
    <property type="component" value="Unassembled WGS sequence"/>
</dbReference>
<accession>A0A8T4GYQ1</accession>
<dbReference type="RefSeq" id="WP_245334646.1">
    <property type="nucleotide sequence ID" value="NZ_JAGGLC010000006.1"/>
</dbReference>